<evidence type="ECO:0000256" key="1">
    <source>
        <dbReference type="ARBA" id="ARBA00022679"/>
    </source>
</evidence>
<feature type="domain" description="N-acetyltransferase" evidence="3">
    <location>
        <begin position="1"/>
        <end position="154"/>
    </location>
</feature>
<dbReference type="Proteomes" id="UP000650466">
    <property type="component" value="Unassembled WGS sequence"/>
</dbReference>
<keyword evidence="5" id="KW-1185">Reference proteome</keyword>
<evidence type="ECO:0000256" key="2">
    <source>
        <dbReference type="ARBA" id="ARBA00023315"/>
    </source>
</evidence>
<dbReference type="PROSITE" id="PS51186">
    <property type="entry name" value="GNAT"/>
    <property type="match status" value="1"/>
</dbReference>
<reference evidence="4" key="1">
    <citation type="submission" date="2020-09" db="EMBL/GenBank/DDBJ databases">
        <title>Draft Genome Sequence of Paenibacillus sp. WST5.</title>
        <authorList>
            <person name="Bao Z."/>
        </authorList>
    </citation>
    <scope>NUCLEOTIDE SEQUENCE</scope>
    <source>
        <strain evidence="4">WST5</strain>
    </source>
</reference>
<dbReference type="GO" id="GO:0016747">
    <property type="term" value="F:acyltransferase activity, transferring groups other than amino-acyl groups"/>
    <property type="evidence" value="ECO:0007669"/>
    <property type="project" value="InterPro"/>
</dbReference>
<organism evidence="4 5">
    <name type="scientific">Paenibacillus sedimenti</name>
    <dbReference type="NCBI Taxonomy" id="2770274"/>
    <lineage>
        <taxon>Bacteria</taxon>
        <taxon>Bacillati</taxon>
        <taxon>Bacillota</taxon>
        <taxon>Bacilli</taxon>
        <taxon>Bacillales</taxon>
        <taxon>Paenibacillaceae</taxon>
        <taxon>Paenibacillus</taxon>
    </lineage>
</organism>
<evidence type="ECO:0000313" key="4">
    <source>
        <dbReference type="EMBL" id="MBD0382065.1"/>
    </source>
</evidence>
<dbReference type="AlphaFoldDB" id="A0A926KQH3"/>
<dbReference type="EMBL" id="JACVVD010000006">
    <property type="protein sequence ID" value="MBD0382065.1"/>
    <property type="molecule type" value="Genomic_DNA"/>
</dbReference>
<name>A0A926KQH3_9BACL</name>
<dbReference type="Gene3D" id="3.40.630.30">
    <property type="match status" value="1"/>
</dbReference>
<dbReference type="InterPro" id="IPR000182">
    <property type="entry name" value="GNAT_dom"/>
</dbReference>
<proteinExistence type="predicted"/>
<protein>
    <submittedName>
        <fullName evidence="4">N-acetyltransferase family protein</fullName>
    </submittedName>
</protein>
<dbReference type="NCBIfam" id="NF040503">
    <property type="entry name" value="resist_ArsN1a"/>
    <property type="match status" value="1"/>
</dbReference>
<dbReference type="CDD" id="cd04301">
    <property type="entry name" value="NAT_SF"/>
    <property type="match status" value="1"/>
</dbReference>
<gene>
    <name evidence="4" type="ORF">ICC18_18265</name>
</gene>
<dbReference type="Pfam" id="PF00583">
    <property type="entry name" value="Acetyltransf_1"/>
    <property type="match status" value="1"/>
</dbReference>
<dbReference type="InterPro" id="IPR016181">
    <property type="entry name" value="Acyl_CoA_acyltransferase"/>
</dbReference>
<accession>A0A926KQH3</accession>
<keyword evidence="2" id="KW-0012">Acyltransferase</keyword>
<dbReference type="PANTHER" id="PTHR43072:SF23">
    <property type="entry name" value="UPF0039 PROTEIN C11D3.02C"/>
    <property type="match status" value="1"/>
</dbReference>
<comment type="caution">
    <text evidence="4">The sequence shown here is derived from an EMBL/GenBank/DDBJ whole genome shotgun (WGS) entry which is preliminary data.</text>
</comment>
<sequence>MQVRRAVSNDAATLAAIYNHSVINERNSTFETAPRTEEDRRQWIEGQGEHHPILVGEMNGAVIGWASVSPYRSRQCYQGVGEFSIYLHEDYRGKGFGKQLLVSLVEVCTKLGYWKLVSRIFDFNHASRKLCQSCGFREVGVYEKHGKLDGRWIDCVIVERVIQENLD</sequence>
<keyword evidence="1" id="KW-0808">Transferase</keyword>
<dbReference type="PANTHER" id="PTHR43072">
    <property type="entry name" value="N-ACETYLTRANSFERASE"/>
    <property type="match status" value="1"/>
</dbReference>
<evidence type="ECO:0000313" key="5">
    <source>
        <dbReference type="Proteomes" id="UP000650466"/>
    </source>
</evidence>
<evidence type="ECO:0000259" key="3">
    <source>
        <dbReference type="PROSITE" id="PS51186"/>
    </source>
</evidence>
<dbReference type="SUPFAM" id="SSF55729">
    <property type="entry name" value="Acyl-CoA N-acyltransferases (Nat)"/>
    <property type="match status" value="1"/>
</dbReference>